<proteinExistence type="predicted"/>
<evidence type="ECO:0000256" key="2">
    <source>
        <dbReference type="ARBA" id="ARBA00022801"/>
    </source>
</evidence>
<keyword evidence="5" id="KW-1185">Reference proteome</keyword>
<evidence type="ECO:0000256" key="1">
    <source>
        <dbReference type="ARBA" id="ARBA00022722"/>
    </source>
</evidence>
<dbReference type="PANTHER" id="PTHR12801">
    <property type="entry name" value="RNA EXONUCLEASE REXO1 / RECO3 FAMILY MEMBER-RELATED"/>
    <property type="match status" value="1"/>
</dbReference>
<feature type="region of interest" description="Disordered" evidence="3">
    <location>
        <begin position="1"/>
        <end position="33"/>
    </location>
</feature>
<comment type="caution">
    <text evidence="4">The sequence shown here is derived from an EMBL/GenBank/DDBJ whole genome shotgun (WGS) entry which is preliminary data.</text>
</comment>
<dbReference type="GO" id="GO:0004527">
    <property type="term" value="F:exonuclease activity"/>
    <property type="evidence" value="ECO:0007669"/>
    <property type="project" value="InterPro"/>
</dbReference>
<dbReference type="Proteomes" id="UP000236333">
    <property type="component" value="Unassembled WGS sequence"/>
</dbReference>
<dbReference type="PANTHER" id="PTHR12801:SF45">
    <property type="entry name" value="RNA EXONUCLEASE 4"/>
    <property type="match status" value="1"/>
</dbReference>
<dbReference type="GO" id="GO:0005634">
    <property type="term" value="C:nucleus"/>
    <property type="evidence" value="ECO:0007669"/>
    <property type="project" value="TreeGrafter"/>
</dbReference>
<accession>A0A2J7ZS87</accession>
<evidence type="ECO:0000256" key="3">
    <source>
        <dbReference type="SAM" id="MobiDB-lite"/>
    </source>
</evidence>
<evidence type="ECO:0000313" key="5">
    <source>
        <dbReference type="Proteomes" id="UP000236333"/>
    </source>
</evidence>
<dbReference type="InterPro" id="IPR047021">
    <property type="entry name" value="REXO1/3/4-like"/>
</dbReference>
<feature type="compositionally biased region" description="Basic and acidic residues" evidence="3">
    <location>
        <begin position="9"/>
        <end position="20"/>
    </location>
</feature>
<dbReference type="AlphaFoldDB" id="A0A2J7ZS87"/>
<dbReference type="InterPro" id="IPR036397">
    <property type="entry name" value="RNaseH_sf"/>
</dbReference>
<dbReference type="GO" id="GO:0003676">
    <property type="term" value="F:nucleic acid binding"/>
    <property type="evidence" value="ECO:0007669"/>
    <property type="project" value="InterPro"/>
</dbReference>
<dbReference type="Gene3D" id="3.30.420.10">
    <property type="entry name" value="Ribonuclease H-like superfamily/Ribonuclease H"/>
    <property type="match status" value="1"/>
</dbReference>
<name>A0A2J7ZS87_9CHLO</name>
<keyword evidence="2" id="KW-0378">Hydrolase</keyword>
<dbReference type="EMBL" id="PGGS01000543">
    <property type="protein sequence ID" value="PNH03139.1"/>
    <property type="molecule type" value="Genomic_DNA"/>
</dbReference>
<evidence type="ECO:0000313" key="4">
    <source>
        <dbReference type="EMBL" id="PNH03139.1"/>
    </source>
</evidence>
<evidence type="ECO:0008006" key="6">
    <source>
        <dbReference type="Google" id="ProtNLM"/>
    </source>
</evidence>
<sequence>MRGLPPPHLEPHSCHVRSDSAGRPSWSTAEAGTPRPAASAWALPAGARFVGGVPLSALGGAPSLEEARAALLGVLRSGGCRLLVGHGLTKDLTALGIDADTDLRDALGVRVYDTMSCGKFQGRGGAARPLAVLAREFLGRGIQQARAHDPQEDAWAAAELYVRHVDYEYMVEYETARIMASLPPRSAEE</sequence>
<reference evidence="4 5" key="1">
    <citation type="journal article" date="2017" name="Mol. Biol. Evol.">
        <title>The 4-celled Tetrabaena socialis nuclear genome reveals the essential components for genetic control of cell number at the origin of multicellularity in the volvocine lineage.</title>
        <authorList>
            <person name="Featherston J."/>
            <person name="Arakaki Y."/>
            <person name="Hanschen E.R."/>
            <person name="Ferris P.J."/>
            <person name="Michod R.E."/>
            <person name="Olson B.J.S.C."/>
            <person name="Nozaki H."/>
            <person name="Durand P.M."/>
        </authorList>
    </citation>
    <scope>NUCLEOTIDE SEQUENCE [LARGE SCALE GENOMIC DNA]</scope>
    <source>
        <strain evidence="4 5">NIES-571</strain>
    </source>
</reference>
<dbReference type="OrthoDB" id="8191639at2759"/>
<dbReference type="SUPFAM" id="SSF53098">
    <property type="entry name" value="Ribonuclease H-like"/>
    <property type="match status" value="1"/>
</dbReference>
<gene>
    <name evidence="4" type="ORF">TSOC_010842</name>
</gene>
<organism evidence="4 5">
    <name type="scientific">Tetrabaena socialis</name>
    <dbReference type="NCBI Taxonomy" id="47790"/>
    <lineage>
        <taxon>Eukaryota</taxon>
        <taxon>Viridiplantae</taxon>
        <taxon>Chlorophyta</taxon>
        <taxon>core chlorophytes</taxon>
        <taxon>Chlorophyceae</taxon>
        <taxon>CS clade</taxon>
        <taxon>Chlamydomonadales</taxon>
        <taxon>Tetrabaenaceae</taxon>
        <taxon>Tetrabaena</taxon>
    </lineage>
</organism>
<dbReference type="InterPro" id="IPR012337">
    <property type="entry name" value="RNaseH-like_sf"/>
</dbReference>
<protein>
    <recommendedName>
        <fullName evidence="6">Exonuclease domain-containing protein</fullName>
    </recommendedName>
</protein>
<keyword evidence="1" id="KW-0540">Nuclease</keyword>